<feature type="compositionally biased region" description="Basic residues" evidence="1">
    <location>
        <begin position="625"/>
        <end position="678"/>
    </location>
</feature>
<evidence type="ECO:0000313" key="2">
    <source>
        <dbReference type="EMBL" id="VDK49882.1"/>
    </source>
</evidence>
<dbReference type="WBParaSite" id="ASIM_0001407801-mRNA-1">
    <property type="protein sequence ID" value="ASIM_0001407801-mRNA-1"/>
    <property type="gene ID" value="ASIM_0001407801"/>
</dbReference>
<feature type="compositionally biased region" description="Polar residues" evidence="1">
    <location>
        <begin position="232"/>
        <end position="254"/>
    </location>
</feature>
<feature type="compositionally biased region" description="Basic and acidic residues" evidence="1">
    <location>
        <begin position="174"/>
        <end position="210"/>
    </location>
</feature>
<feature type="compositionally biased region" description="Pro residues" evidence="1">
    <location>
        <begin position="47"/>
        <end position="109"/>
    </location>
</feature>
<feature type="compositionally biased region" description="Basic and acidic residues" evidence="1">
    <location>
        <begin position="307"/>
        <end position="320"/>
    </location>
</feature>
<name>A0A0M3JZW4_ANISI</name>
<reference evidence="2 3" key="2">
    <citation type="submission" date="2018-11" db="EMBL/GenBank/DDBJ databases">
        <authorList>
            <consortium name="Pathogen Informatics"/>
        </authorList>
    </citation>
    <scope>NUCLEOTIDE SEQUENCE [LARGE SCALE GENOMIC DNA]</scope>
</reference>
<feature type="compositionally biased region" description="Low complexity" evidence="1">
    <location>
        <begin position="581"/>
        <end position="596"/>
    </location>
</feature>
<feature type="region of interest" description="Disordered" evidence="1">
    <location>
        <begin position="384"/>
        <end position="678"/>
    </location>
</feature>
<feature type="compositionally biased region" description="Basic residues" evidence="1">
    <location>
        <begin position="548"/>
        <end position="580"/>
    </location>
</feature>
<feature type="compositionally biased region" description="Basic and acidic residues" evidence="1">
    <location>
        <begin position="396"/>
        <end position="407"/>
    </location>
</feature>
<dbReference type="Proteomes" id="UP000267096">
    <property type="component" value="Unassembled WGS sequence"/>
</dbReference>
<feature type="region of interest" description="Disordered" evidence="1">
    <location>
        <begin position="39"/>
        <end position="121"/>
    </location>
</feature>
<protein>
    <submittedName>
        <fullName evidence="4">Formin-like protein</fullName>
    </submittedName>
</protein>
<dbReference type="PANTHER" id="PTHR31518">
    <property type="entry name" value="ARGININE/SERINE-RICH PROTEIN PNISR"/>
    <property type="match status" value="1"/>
</dbReference>
<dbReference type="AlphaFoldDB" id="A0A0M3JZW4"/>
<evidence type="ECO:0000313" key="3">
    <source>
        <dbReference type="Proteomes" id="UP000267096"/>
    </source>
</evidence>
<feature type="region of interest" description="Disordered" evidence="1">
    <location>
        <begin position="136"/>
        <end position="323"/>
    </location>
</feature>
<evidence type="ECO:0000256" key="1">
    <source>
        <dbReference type="SAM" id="MobiDB-lite"/>
    </source>
</evidence>
<feature type="compositionally biased region" description="Acidic residues" evidence="1">
    <location>
        <begin position="297"/>
        <end position="306"/>
    </location>
</feature>
<feature type="compositionally biased region" description="Polar residues" evidence="1">
    <location>
        <begin position="273"/>
        <end position="285"/>
    </location>
</feature>
<feature type="compositionally biased region" description="Basic and acidic residues" evidence="1">
    <location>
        <begin position="458"/>
        <end position="471"/>
    </location>
</feature>
<keyword evidence="3" id="KW-1185">Reference proteome</keyword>
<dbReference type="InterPro" id="IPR031937">
    <property type="entry name" value="PNISR"/>
</dbReference>
<accession>A0A0M3JZW4</accession>
<reference evidence="4" key="1">
    <citation type="submission" date="2017-02" db="UniProtKB">
        <authorList>
            <consortium name="WormBaseParasite"/>
        </authorList>
    </citation>
    <scope>IDENTIFICATION</scope>
</reference>
<feature type="compositionally biased region" description="Polar residues" evidence="1">
    <location>
        <begin position="490"/>
        <end position="505"/>
    </location>
</feature>
<sequence length="678" mass="74641">MAVSGAKWMDQSYYESVPSSEVNWAQLAQHWMAMRDAGEVSNDSAFLPPPPPPLKNPAHHVPPPPHDANFIPPAPYFPPLPIDGPPPPSFPPPGHPPPPGWLPPPPPPAESNFGSSPVAAPYPPFVPPVPPWAAEESATVKRGGRAMRLNTHHPAGSAPNHPPYGGGIPSRVVAEAEHDKDDGGEYSHYYKEWDSGKQKADLNEGSSKESDEIEERDGVPQGAMAHWMGAAQWNNRQPSWFRNSASTASTTHNAQMPYIGPDSDSSEDEEETSNGNAKNESSFANNGEPVFKKINDSDDTDVEPVEVDPRSEEEKREDAVGFRGEQSSLLQLALLRRLMTELLLVTTDGELERICNEQLENATRKAAQPKILVKSSALAALSALGAESDSDESDDVHEGGTTKRSSEVGRAGASGEPVGSIAENEAAENAVVDRKSKAKLSSDDGRISPHHSLSAGEKSTRQSERRNKDETLANSARSGGGRSLGKECETTAQLGTDLQSATQLTADDEDRRTKFDNQHYPTDSVLKMKRKRSSKEGRKDASSPHGRSSSKRSRSKSKDRARRKARSRSNERKRRSRRKSSNTSRSSSKSSSNAASSDEESEDESRSRTPERYRRRSRSSSDGGRKKHRRSPHSRSHLSHASSHRRHEKRSRPRSRERRRSRSRSQSRRDTRSKRSRS</sequence>
<organism evidence="4">
    <name type="scientific">Anisakis simplex</name>
    <name type="common">Herring worm</name>
    <dbReference type="NCBI Taxonomy" id="6269"/>
    <lineage>
        <taxon>Eukaryota</taxon>
        <taxon>Metazoa</taxon>
        <taxon>Ecdysozoa</taxon>
        <taxon>Nematoda</taxon>
        <taxon>Chromadorea</taxon>
        <taxon>Rhabditida</taxon>
        <taxon>Spirurina</taxon>
        <taxon>Ascaridomorpha</taxon>
        <taxon>Ascaridoidea</taxon>
        <taxon>Anisakidae</taxon>
        <taxon>Anisakis</taxon>
        <taxon>Anisakis simplex complex</taxon>
    </lineage>
</organism>
<dbReference type="OrthoDB" id="10065820at2759"/>
<gene>
    <name evidence="2" type="ORF">ASIM_LOCUS13506</name>
</gene>
<evidence type="ECO:0000313" key="4">
    <source>
        <dbReference type="WBParaSite" id="ASIM_0001407801-mRNA-1"/>
    </source>
</evidence>
<dbReference type="EMBL" id="UYRR01031412">
    <property type="protein sequence ID" value="VDK49882.1"/>
    <property type="molecule type" value="Genomic_DNA"/>
</dbReference>
<proteinExistence type="predicted"/>
<feature type="compositionally biased region" description="Basic and acidic residues" evidence="1">
    <location>
        <begin position="431"/>
        <end position="447"/>
    </location>
</feature>
<dbReference type="Pfam" id="PF15996">
    <property type="entry name" value="PNISR"/>
    <property type="match status" value="1"/>
</dbReference>